<dbReference type="AlphaFoldDB" id="A0AAD7R4T9"/>
<proteinExistence type="predicted"/>
<protein>
    <submittedName>
        <fullName evidence="1">Uncharacterized protein</fullName>
    </submittedName>
</protein>
<evidence type="ECO:0000313" key="1">
    <source>
        <dbReference type="EMBL" id="KAJ8362473.1"/>
    </source>
</evidence>
<dbReference type="EMBL" id="JAINUG010000660">
    <property type="protein sequence ID" value="KAJ8362473.1"/>
    <property type="molecule type" value="Genomic_DNA"/>
</dbReference>
<gene>
    <name evidence="1" type="ORF">AAFF_G00373770</name>
</gene>
<sequence length="77" mass="8653">MDWTVRSVSCSGRFGLVLWVNGYLQELSGEGVAESRSLRRLRRQTESRSVRGREQRLSVPGRQPANAAVGSFLKVFN</sequence>
<organism evidence="1 2">
    <name type="scientific">Aldrovandia affinis</name>
    <dbReference type="NCBI Taxonomy" id="143900"/>
    <lineage>
        <taxon>Eukaryota</taxon>
        <taxon>Metazoa</taxon>
        <taxon>Chordata</taxon>
        <taxon>Craniata</taxon>
        <taxon>Vertebrata</taxon>
        <taxon>Euteleostomi</taxon>
        <taxon>Actinopterygii</taxon>
        <taxon>Neopterygii</taxon>
        <taxon>Teleostei</taxon>
        <taxon>Notacanthiformes</taxon>
        <taxon>Halosauridae</taxon>
        <taxon>Aldrovandia</taxon>
    </lineage>
</organism>
<comment type="caution">
    <text evidence="1">The sequence shown here is derived from an EMBL/GenBank/DDBJ whole genome shotgun (WGS) entry which is preliminary data.</text>
</comment>
<dbReference type="Proteomes" id="UP001221898">
    <property type="component" value="Unassembled WGS sequence"/>
</dbReference>
<reference evidence="1" key="1">
    <citation type="journal article" date="2023" name="Science">
        <title>Genome structures resolve the early diversification of teleost fishes.</title>
        <authorList>
            <person name="Parey E."/>
            <person name="Louis A."/>
            <person name="Montfort J."/>
            <person name="Bouchez O."/>
            <person name="Roques C."/>
            <person name="Iampietro C."/>
            <person name="Lluch J."/>
            <person name="Castinel A."/>
            <person name="Donnadieu C."/>
            <person name="Desvignes T."/>
            <person name="Floi Bucao C."/>
            <person name="Jouanno E."/>
            <person name="Wen M."/>
            <person name="Mejri S."/>
            <person name="Dirks R."/>
            <person name="Jansen H."/>
            <person name="Henkel C."/>
            <person name="Chen W.J."/>
            <person name="Zahm M."/>
            <person name="Cabau C."/>
            <person name="Klopp C."/>
            <person name="Thompson A.W."/>
            <person name="Robinson-Rechavi M."/>
            <person name="Braasch I."/>
            <person name="Lecointre G."/>
            <person name="Bobe J."/>
            <person name="Postlethwait J.H."/>
            <person name="Berthelot C."/>
            <person name="Roest Crollius H."/>
            <person name="Guiguen Y."/>
        </authorList>
    </citation>
    <scope>NUCLEOTIDE SEQUENCE</scope>
    <source>
        <strain evidence="1">NC1722</strain>
    </source>
</reference>
<keyword evidence="2" id="KW-1185">Reference proteome</keyword>
<name>A0AAD7R4T9_9TELE</name>
<accession>A0AAD7R4T9</accession>
<evidence type="ECO:0000313" key="2">
    <source>
        <dbReference type="Proteomes" id="UP001221898"/>
    </source>
</evidence>